<gene>
    <name evidence="1" type="ORF">CEXT_454531</name>
</gene>
<protein>
    <submittedName>
        <fullName evidence="1">Uncharacterized protein</fullName>
    </submittedName>
</protein>
<reference evidence="1 2" key="1">
    <citation type="submission" date="2021-06" db="EMBL/GenBank/DDBJ databases">
        <title>Caerostris extrusa draft genome.</title>
        <authorList>
            <person name="Kono N."/>
            <person name="Arakawa K."/>
        </authorList>
    </citation>
    <scope>NUCLEOTIDE SEQUENCE [LARGE SCALE GENOMIC DNA]</scope>
</reference>
<dbReference type="Proteomes" id="UP001054945">
    <property type="component" value="Unassembled WGS sequence"/>
</dbReference>
<evidence type="ECO:0000313" key="1">
    <source>
        <dbReference type="EMBL" id="GIX66733.1"/>
    </source>
</evidence>
<organism evidence="1 2">
    <name type="scientific">Caerostris extrusa</name>
    <name type="common">Bark spider</name>
    <name type="synonym">Caerostris bankana</name>
    <dbReference type="NCBI Taxonomy" id="172846"/>
    <lineage>
        <taxon>Eukaryota</taxon>
        <taxon>Metazoa</taxon>
        <taxon>Ecdysozoa</taxon>
        <taxon>Arthropoda</taxon>
        <taxon>Chelicerata</taxon>
        <taxon>Arachnida</taxon>
        <taxon>Araneae</taxon>
        <taxon>Araneomorphae</taxon>
        <taxon>Entelegynae</taxon>
        <taxon>Araneoidea</taxon>
        <taxon>Araneidae</taxon>
        <taxon>Caerostris</taxon>
    </lineage>
</organism>
<comment type="caution">
    <text evidence="1">The sequence shown here is derived from an EMBL/GenBank/DDBJ whole genome shotgun (WGS) entry which is preliminary data.</text>
</comment>
<evidence type="ECO:0000313" key="2">
    <source>
        <dbReference type="Proteomes" id="UP001054945"/>
    </source>
</evidence>
<sequence>MDNLGFEFERIVKFLFSALRYNTKVKFWVVMKYTRNIFLSSRVSISLGISKNIESVVQYCRKDIVAKYIINWTDATAKEKCGSYMAVVAYCKGKKKETICNHIEVNNLLCGTCS</sequence>
<keyword evidence="2" id="KW-1185">Reference proteome</keyword>
<proteinExistence type="predicted"/>
<name>A0AAV4M2X7_CAEEX</name>
<dbReference type="EMBL" id="BPLR01019337">
    <property type="protein sequence ID" value="GIX66733.1"/>
    <property type="molecule type" value="Genomic_DNA"/>
</dbReference>
<dbReference type="AlphaFoldDB" id="A0AAV4M2X7"/>
<accession>A0AAV4M2X7</accession>